<dbReference type="Proteomes" id="UP000074914">
    <property type="component" value="Chromosome"/>
</dbReference>
<protein>
    <submittedName>
        <fullName evidence="1">Uncharacterized protein</fullName>
    </submittedName>
</protein>
<organism evidence="1 2">
    <name type="scientific">Collimonas pratensis</name>
    <dbReference type="NCBI Taxonomy" id="279113"/>
    <lineage>
        <taxon>Bacteria</taxon>
        <taxon>Pseudomonadati</taxon>
        <taxon>Pseudomonadota</taxon>
        <taxon>Betaproteobacteria</taxon>
        <taxon>Burkholderiales</taxon>
        <taxon>Oxalobacteraceae</taxon>
        <taxon>Collimonas</taxon>
    </lineage>
</organism>
<name>A0ABM5ZB16_9BURK</name>
<accession>A0ABM5ZB16</accession>
<evidence type="ECO:0000313" key="2">
    <source>
        <dbReference type="Proteomes" id="UP000074914"/>
    </source>
</evidence>
<proteinExistence type="predicted"/>
<gene>
    <name evidence="1" type="ORF">CPter291_4007</name>
</gene>
<sequence length="37" mass="4067">MMQIDRLVRAVKRACAYVQPDLFGSRGSGGSDLHDES</sequence>
<evidence type="ECO:0000313" key="1">
    <source>
        <dbReference type="EMBL" id="AMP16241.1"/>
    </source>
</evidence>
<keyword evidence="2" id="KW-1185">Reference proteome</keyword>
<reference evidence="1 2" key="1">
    <citation type="submission" date="2015-11" db="EMBL/GenBank/DDBJ databases">
        <title>Exploring the genomic traits of fungus-feeding bacterial genus Collimonas.</title>
        <authorList>
            <person name="Song C."/>
            <person name="Schmidt R."/>
            <person name="de Jager V."/>
            <person name="Krzyzanowska D."/>
            <person name="Jongedijk E."/>
            <person name="Cankar K."/>
            <person name="Beekwilder J."/>
            <person name="van Veen A."/>
            <person name="de Boer W."/>
            <person name="van Veen J.A."/>
            <person name="Garbeva P."/>
        </authorList>
    </citation>
    <scope>NUCLEOTIDE SEQUENCE [LARGE SCALE GENOMIC DNA]</scope>
    <source>
        <strain evidence="1 2">Ter291</strain>
    </source>
</reference>
<dbReference type="EMBL" id="CP013236">
    <property type="protein sequence ID" value="AMP16241.1"/>
    <property type="molecule type" value="Genomic_DNA"/>
</dbReference>